<sequence length="191" mass="22196">MSEIKGVKGNKVYFKKFKPLPPEEWVTNLSSKYLLGKAWGRNPYRYIDAKRANELLKKLAEKKDEETELIKAKGTRVVDPIETEITDKEGKRVLRQHLVRERSMKLVSAFKKSLASYDCWVCGFNFEKTYGEIGAEFIEAHHTKPVSALKEEEQVSTKDLVPVCSNCHRMIHSKNPMINWRDLKKRLKKAK</sequence>
<organism evidence="2">
    <name type="scientific">candidate division WOR-3 bacterium</name>
    <dbReference type="NCBI Taxonomy" id="2052148"/>
    <lineage>
        <taxon>Bacteria</taxon>
        <taxon>Bacteria division WOR-3</taxon>
    </lineage>
</organism>
<gene>
    <name evidence="2" type="ORF">ENP94_01000</name>
</gene>
<reference evidence="2" key="1">
    <citation type="journal article" date="2020" name="mSystems">
        <title>Genome- and Community-Level Interaction Insights into Carbon Utilization and Element Cycling Functions of Hydrothermarchaeota in Hydrothermal Sediment.</title>
        <authorList>
            <person name="Zhou Z."/>
            <person name="Liu Y."/>
            <person name="Xu W."/>
            <person name="Pan J."/>
            <person name="Luo Z.H."/>
            <person name="Li M."/>
        </authorList>
    </citation>
    <scope>NUCLEOTIDE SEQUENCE [LARGE SCALE GENOMIC DNA]</scope>
    <source>
        <strain evidence="2">SpSt-265</strain>
    </source>
</reference>
<dbReference type="Pfam" id="PF01844">
    <property type="entry name" value="HNH"/>
    <property type="match status" value="1"/>
</dbReference>
<dbReference type="AlphaFoldDB" id="A0A7C1NKN5"/>
<accession>A0A7C1NKN5</accession>
<feature type="domain" description="HNH" evidence="1">
    <location>
        <begin position="119"/>
        <end position="174"/>
    </location>
</feature>
<proteinExistence type="predicted"/>
<evidence type="ECO:0000313" key="2">
    <source>
        <dbReference type="EMBL" id="HEA86573.1"/>
    </source>
</evidence>
<dbReference type="GO" id="GO:0004519">
    <property type="term" value="F:endonuclease activity"/>
    <property type="evidence" value="ECO:0007669"/>
    <property type="project" value="InterPro"/>
</dbReference>
<evidence type="ECO:0000259" key="1">
    <source>
        <dbReference type="Pfam" id="PF01844"/>
    </source>
</evidence>
<name>A0A7C1NKN5_UNCW3</name>
<dbReference type="InterPro" id="IPR002711">
    <property type="entry name" value="HNH"/>
</dbReference>
<dbReference type="InterPro" id="IPR003615">
    <property type="entry name" value="HNH_nuc"/>
</dbReference>
<protein>
    <recommendedName>
        <fullName evidence="1">HNH domain-containing protein</fullName>
    </recommendedName>
</protein>
<dbReference type="GO" id="GO:0008270">
    <property type="term" value="F:zinc ion binding"/>
    <property type="evidence" value="ECO:0007669"/>
    <property type="project" value="InterPro"/>
</dbReference>
<dbReference type="CDD" id="cd00085">
    <property type="entry name" value="HNHc"/>
    <property type="match status" value="1"/>
</dbReference>
<dbReference type="EMBL" id="DSLG01000002">
    <property type="protein sequence ID" value="HEA86573.1"/>
    <property type="molecule type" value="Genomic_DNA"/>
</dbReference>
<comment type="caution">
    <text evidence="2">The sequence shown here is derived from an EMBL/GenBank/DDBJ whole genome shotgun (WGS) entry which is preliminary data.</text>
</comment>
<dbReference type="Gene3D" id="1.10.30.50">
    <property type="match status" value="1"/>
</dbReference>
<dbReference type="GO" id="GO:0003676">
    <property type="term" value="F:nucleic acid binding"/>
    <property type="evidence" value="ECO:0007669"/>
    <property type="project" value="InterPro"/>
</dbReference>